<evidence type="ECO:0000256" key="4">
    <source>
        <dbReference type="PROSITE-ProRule" id="PRU10141"/>
    </source>
</evidence>
<feature type="region of interest" description="Disordered" evidence="6">
    <location>
        <begin position="436"/>
        <end position="484"/>
    </location>
</feature>
<sequence>MLLFIKLFSGNFSKPYVFVIILIMAKQAPKKKGANGYKLPDPLPKNEILVDLAKKKWKLGTSIGQGGFGEIYSAQEADTKSANYPYVVKIEPHENGPLFVEINFYIRNAKAQDVEDFKNTKKLKTIGMPIYLGSGSHEYKNQKYRFLVMPKFGTDIWKLFLENGKAFPVTTVFKLGVQILDVIEFIHSRGYVHADIKGANILIGSSKDTQSQTYLVDFGLATKYQTGGEFKPNPKKAHDGTIEYLSRDAHRGVPTRRGDLEILAYNLIQWLGCILPWESNLTNPVKVQESKEQNMSDINKFLKSCFGSKTIPAAMTEFLKYINSLKFDAKPDYAKIRKMFVAEIEKNGQKLASPLAFSNGKPVSPSKRKNESKKTNTKKLKAYDEKEEEDCKMNGTQKNEEQIKTKKIKPKITKEVSEEGEFDGYTPEMKAIALKKQNGAKNAVRNTKKQKDSPVKSLENCEPNLGRSKRNIKPINYSESSPKP</sequence>
<reference evidence="8 9" key="1">
    <citation type="journal article" date="2021" name="BMC Biol.">
        <title>Horizontally acquired antibacterial genes associated with adaptive radiation of ladybird beetles.</title>
        <authorList>
            <person name="Li H.S."/>
            <person name="Tang X.F."/>
            <person name="Huang Y.H."/>
            <person name="Xu Z.Y."/>
            <person name="Chen M.L."/>
            <person name="Du X.Y."/>
            <person name="Qiu B.Y."/>
            <person name="Chen P.T."/>
            <person name="Zhang W."/>
            <person name="Slipinski A."/>
            <person name="Escalona H.E."/>
            <person name="Waterhouse R.M."/>
            <person name="Zwick A."/>
            <person name="Pang H."/>
        </authorList>
    </citation>
    <scope>NUCLEOTIDE SEQUENCE [LARGE SCALE GENOMIC DNA]</scope>
    <source>
        <strain evidence="8">SYSU2018</strain>
    </source>
</reference>
<proteinExistence type="inferred from homology"/>
<feature type="domain" description="Protein kinase" evidence="7">
    <location>
        <begin position="57"/>
        <end position="341"/>
    </location>
</feature>
<keyword evidence="5" id="KW-0418">Kinase</keyword>
<gene>
    <name evidence="8" type="ORF">HHI36_015809</name>
</gene>
<dbReference type="PROSITE" id="PS00107">
    <property type="entry name" value="PROTEIN_KINASE_ATP"/>
    <property type="match status" value="1"/>
</dbReference>
<evidence type="ECO:0000256" key="2">
    <source>
        <dbReference type="ARBA" id="ARBA00022741"/>
    </source>
</evidence>
<comment type="caution">
    <text evidence="8">The sequence shown here is derived from an EMBL/GenBank/DDBJ whole genome shotgun (WGS) entry which is preliminary data.</text>
</comment>
<evidence type="ECO:0000256" key="3">
    <source>
        <dbReference type="ARBA" id="ARBA00022840"/>
    </source>
</evidence>
<dbReference type="PANTHER" id="PTHR11909">
    <property type="entry name" value="CASEIN KINASE-RELATED"/>
    <property type="match status" value="1"/>
</dbReference>
<evidence type="ECO:0000259" key="7">
    <source>
        <dbReference type="PROSITE" id="PS50011"/>
    </source>
</evidence>
<organism evidence="8 9">
    <name type="scientific">Cryptolaemus montrouzieri</name>
    <dbReference type="NCBI Taxonomy" id="559131"/>
    <lineage>
        <taxon>Eukaryota</taxon>
        <taxon>Metazoa</taxon>
        <taxon>Ecdysozoa</taxon>
        <taxon>Arthropoda</taxon>
        <taxon>Hexapoda</taxon>
        <taxon>Insecta</taxon>
        <taxon>Pterygota</taxon>
        <taxon>Neoptera</taxon>
        <taxon>Endopterygota</taxon>
        <taxon>Coleoptera</taxon>
        <taxon>Polyphaga</taxon>
        <taxon>Cucujiformia</taxon>
        <taxon>Coccinelloidea</taxon>
        <taxon>Coccinellidae</taxon>
        <taxon>Scymninae</taxon>
        <taxon>Scymnini</taxon>
        <taxon>Cryptolaemus</taxon>
    </lineage>
</organism>
<dbReference type="InterPro" id="IPR008271">
    <property type="entry name" value="Ser/Thr_kinase_AS"/>
</dbReference>
<keyword evidence="2 4" id="KW-0547">Nucleotide-binding</keyword>
<keyword evidence="5" id="KW-0723">Serine/threonine-protein kinase</keyword>
<evidence type="ECO:0000313" key="8">
    <source>
        <dbReference type="EMBL" id="KAL3274419.1"/>
    </source>
</evidence>
<dbReference type="Gene3D" id="1.10.510.10">
    <property type="entry name" value="Transferase(Phosphotransferase) domain 1"/>
    <property type="match status" value="1"/>
</dbReference>
<dbReference type="EMBL" id="JABFTP020000062">
    <property type="protein sequence ID" value="KAL3274419.1"/>
    <property type="molecule type" value="Genomic_DNA"/>
</dbReference>
<dbReference type="AlphaFoldDB" id="A0ABD2N737"/>
<dbReference type="PROSITE" id="PS00108">
    <property type="entry name" value="PROTEIN_KINASE_ST"/>
    <property type="match status" value="1"/>
</dbReference>
<dbReference type="SUPFAM" id="SSF56112">
    <property type="entry name" value="Protein kinase-like (PK-like)"/>
    <property type="match status" value="1"/>
</dbReference>
<dbReference type="Pfam" id="PF00069">
    <property type="entry name" value="Pkinase"/>
    <property type="match status" value="1"/>
</dbReference>
<feature type="binding site" evidence="4">
    <location>
        <position position="89"/>
    </location>
    <ligand>
        <name>ATP</name>
        <dbReference type="ChEBI" id="CHEBI:30616"/>
    </ligand>
</feature>
<dbReference type="SMART" id="SM00220">
    <property type="entry name" value="S_TKc"/>
    <property type="match status" value="1"/>
</dbReference>
<dbReference type="InterPro" id="IPR017441">
    <property type="entry name" value="Protein_kinase_ATP_BS"/>
</dbReference>
<evidence type="ECO:0000256" key="5">
    <source>
        <dbReference type="RuleBase" id="RU000304"/>
    </source>
</evidence>
<keyword evidence="9" id="KW-1185">Reference proteome</keyword>
<feature type="region of interest" description="Disordered" evidence="6">
    <location>
        <begin position="353"/>
        <end position="379"/>
    </location>
</feature>
<dbReference type="GO" id="GO:0005524">
    <property type="term" value="F:ATP binding"/>
    <property type="evidence" value="ECO:0007669"/>
    <property type="project" value="UniProtKB-UniRule"/>
</dbReference>
<protein>
    <recommendedName>
        <fullName evidence="1">non-specific serine/threonine protein kinase</fullName>
        <ecNumber evidence="1">2.7.11.1</ecNumber>
    </recommendedName>
</protein>
<dbReference type="EC" id="2.7.11.1" evidence="1"/>
<dbReference type="CDD" id="cd14015">
    <property type="entry name" value="STKc_VRK"/>
    <property type="match status" value="1"/>
</dbReference>
<dbReference type="Proteomes" id="UP001516400">
    <property type="component" value="Unassembled WGS sequence"/>
</dbReference>
<evidence type="ECO:0000313" key="9">
    <source>
        <dbReference type="Proteomes" id="UP001516400"/>
    </source>
</evidence>
<name>A0ABD2N737_9CUCU</name>
<evidence type="ECO:0000256" key="1">
    <source>
        <dbReference type="ARBA" id="ARBA00012513"/>
    </source>
</evidence>
<keyword evidence="3 4" id="KW-0067">ATP-binding</keyword>
<dbReference type="InterPro" id="IPR011009">
    <property type="entry name" value="Kinase-like_dom_sf"/>
</dbReference>
<comment type="similarity">
    <text evidence="5">Belongs to the protein kinase superfamily.</text>
</comment>
<dbReference type="InterPro" id="IPR050235">
    <property type="entry name" value="CK1_Ser-Thr_kinase"/>
</dbReference>
<dbReference type="PROSITE" id="PS50011">
    <property type="entry name" value="PROTEIN_KINASE_DOM"/>
    <property type="match status" value="1"/>
</dbReference>
<accession>A0ABD2N737</accession>
<evidence type="ECO:0000256" key="6">
    <source>
        <dbReference type="SAM" id="MobiDB-lite"/>
    </source>
</evidence>
<keyword evidence="5" id="KW-0808">Transferase</keyword>
<dbReference type="InterPro" id="IPR000719">
    <property type="entry name" value="Prot_kinase_dom"/>
</dbReference>
<dbReference type="GO" id="GO:0004674">
    <property type="term" value="F:protein serine/threonine kinase activity"/>
    <property type="evidence" value="ECO:0007669"/>
    <property type="project" value="UniProtKB-KW"/>
</dbReference>